<accession>A0AAD7WNX0</accession>
<evidence type="ECO:0000259" key="9">
    <source>
        <dbReference type="PROSITE" id="PS51314"/>
    </source>
</evidence>
<evidence type="ECO:0000256" key="6">
    <source>
        <dbReference type="ARBA" id="ARBA00025010"/>
    </source>
</evidence>
<dbReference type="InterPro" id="IPR037202">
    <property type="entry name" value="ESCRT_assembly_dom"/>
</dbReference>
<evidence type="ECO:0000256" key="1">
    <source>
        <dbReference type="ARBA" id="ARBA00004633"/>
    </source>
</evidence>
<feature type="region of interest" description="Disordered" evidence="8">
    <location>
        <begin position="291"/>
        <end position="328"/>
    </location>
</feature>
<sequence>MSRNRDLNSNPDRFKILNTNELRDLLQDEETMDQIIRLSQKFQSLQVDRETLLTTNRSLAEKNLSRRPRLQNRKLQLAEKYRELEMVTDVCQEKQRRLDTCIQRRGSQMALCLLQEEVVRAEEDSEDLLEKFMAGGVPLEAFLESFQSSRKVYHIRRTQADKLQELCRPQRKPRNLNEAEATSVERQEARSTGAFAAPGPPRVFQLRYGLTPAIILPRFPLASNPAPGHAACLPPLDGQQGQAQAFGPSAPRPGLGKPVGLRVIGQIPGWQARPESARKLSYRWGLPTPPRAWRAITSPTQSNSRNKSQRASQRRPSTGADRPHGAAGRQLEDWAPIHPRLSDLVQFVSPISPETKDGSQPEDVRKRGRRRRHCQTADPFVRESYFCYINVNSRHCRRQLKLANCPICQRPIKCL</sequence>
<keyword evidence="5 7" id="KW-0653">Protein transport</keyword>
<evidence type="ECO:0000313" key="10">
    <source>
        <dbReference type="EMBL" id="KAJ8403872.1"/>
    </source>
</evidence>
<feature type="compositionally biased region" description="Basic and acidic residues" evidence="8">
    <location>
        <begin position="354"/>
        <end position="365"/>
    </location>
</feature>
<comment type="caution">
    <text evidence="10">The sequence shown here is derived from an EMBL/GenBank/DDBJ whole genome shotgun (WGS) entry which is preliminary data.</text>
</comment>
<dbReference type="GO" id="GO:0006612">
    <property type="term" value="P:protein targeting to membrane"/>
    <property type="evidence" value="ECO:0007669"/>
    <property type="project" value="TreeGrafter"/>
</dbReference>
<evidence type="ECO:0000256" key="7">
    <source>
        <dbReference type="PROSITE-ProRule" id="PRU00646"/>
    </source>
</evidence>
<feature type="compositionally biased region" description="Polar residues" evidence="8">
    <location>
        <begin position="297"/>
        <end position="316"/>
    </location>
</feature>
<evidence type="ECO:0000256" key="2">
    <source>
        <dbReference type="ARBA" id="ARBA00007617"/>
    </source>
</evidence>
<dbReference type="GO" id="GO:0043162">
    <property type="term" value="P:ubiquitin-dependent protein catabolic process via the multivesicular body sorting pathway"/>
    <property type="evidence" value="ECO:0007669"/>
    <property type="project" value="TreeGrafter"/>
</dbReference>
<dbReference type="GO" id="GO:0000813">
    <property type="term" value="C:ESCRT I complex"/>
    <property type="evidence" value="ECO:0007669"/>
    <property type="project" value="TreeGrafter"/>
</dbReference>
<comment type="similarity">
    <text evidence="2">Belongs to the VPS37 family.</text>
</comment>
<evidence type="ECO:0000256" key="4">
    <source>
        <dbReference type="ARBA" id="ARBA00022753"/>
    </source>
</evidence>
<dbReference type="PANTHER" id="PTHR13678">
    <property type="entry name" value="VACUOLAR PROTEIN SORTING-ASSOCIATED PROTEIN 37"/>
    <property type="match status" value="1"/>
</dbReference>
<dbReference type="AlphaFoldDB" id="A0AAD7WNX0"/>
<feature type="region of interest" description="Disordered" evidence="8">
    <location>
        <begin position="349"/>
        <end position="373"/>
    </location>
</feature>
<dbReference type="Proteomes" id="UP001221898">
    <property type="component" value="Unassembled WGS sequence"/>
</dbReference>
<feature type="region of interest" description="Disordered" evidence="8">
    <location>
        <begin position="171"/>
        <end position="196"/>
    </location>
</feature>
<dbReference type="GO" id="GO:0006623">
    <property type="term" value="P:protein targeting to vacuole"/>
    <property type="evidence" value="ECO:0007669"/>
    <property type="project" value="TreeGrafter"/>
</dbReference>
<dbReference type="EMBL" id="JAINUG010000056">
    <property type="protein sequence ID" value="KAJ8403872.1"/>
    <property type="molecule type" value="Genomic_DNA"/>
</dbReference>
<dbReference type="PROSITE" id="PS51314">
    <property type="entry name" value="VPS37_C"/>
    <property type="match status" value="1"/>
</dbReference>
<evidence type="ECO:0000256" key="8">
    <source>
        <dbReference type="SAM" id="MobiDB-lite"/>
    </source>
</evidence>
<name>A0AAD7WNX0_9TELE</name>
<comment type="function">
    <text evidence="6">Component of the ESCRT-I complex, a regulator of vesicular trafficking process. Required for the sorting of endocytic ubiquitinated cargos into multivesicular bodies. May be involved in cell growth and differentiation.</text>
</comment>
<dbReference type="Gene3D" id="1.10.287.660">
    <property type="entry name" value="Helix hairpin bin"/>
    <property type="match status" value="1"/>
</dbReference>
<keyword evidence="3 7" id="KW-0813">Transport</keyword>
<dbReference type="GO" id="GO:0031902">
    <property type="term" value="C:late endosome membrane"/>
    <property type="evidence" value="ECO:0007669"/>
    <property type="project" value="UniProtKB-SubCell"/>
</dbReference>
<evidence type="ECO:0000313" key="11">
    <source>
        <dbReference type="Proteomes" id="UP001221898"/>
    </source>
</evidence>
<proteinExistence type="inferred from homology"/>
<evidence type="ECO:0000256" key="3">
    <source>
        <dbReference type="ARBA" id="ARBA00022448"/>
    </source>
</evidence>
<feature type="region of interest" description="Disordered" evidence="8">
    <location>
        <begin position="237"/>
        <end position="257"/>
    </location>
</feature>
<protein>
    <recommendedName>
        <fullName evidence="9">VPS37 C-terminal domain-containing protein</fullName>
    </recommendedName>
</protein>
<dbReference type="InterPro" id="IPR029012">
    <property type="entry name" value="Helix_hairpin_bin_sf"/>
</dbReference>
<reference evidence="10" key="1">
    <citation type="journal article" date="2023" name="Science">
        <title>Genome structures resolve the early diversification of teleost fishes.</title>
        <authorList>
            <person name="Parey E."/>
            <person name="Louis A."/>
            <person name="Montfort J."/>
            <person name="Bouchez O."/>
            <person name="Roques C."/>
            <person name="Iampietro C."/>
            <person name="Lluch J."/>
            <person name="Castinel A."/>
            <person name="Donnadieu C."/>
            <person name="Desvignes T."/>
            <person name="Floi Bucao C."/>
            <person name="Jouanno E."/>
            <person name="Wen M."/>
            <person name="Mejri S."/>
            <person name="Dirks R."/>
            <person name="Jansen H."/>
            <person name="Henkel C."/>
            <person name="Chen W.J."/>
            <person name="Zahm M."/>
            <person name="Cabau C."/>
            <person name="Klopp C."/>
            <person name="Thompson A.W."/>
            <person name="Robinson-Rechavi M."/>
            <person name="Braasch I."/>
            <person name="Lecointre G."/>
            <person name="Bobe J."/>
            <person name="Postlethwait J.H."/>
            <person name="Berthelot C."/>
            <person name="Roest Crollius H."/>
            <person name="Guiguen Y."/>
        </authorList>
    </citation>
    <scope>NUCLEOTIDE SEQUENCE</scope>
    <source>
        <strain evidence="10">NC1722</strain>
    </source>
</reference>
<dbReference type="SUPFAM" id="SSF140111">
    <property type="entry name" value="Endosomal sorting complex assembly domain"/>
    <property type="match status" value="1"/>
</dbReference>
<evidence type="ECO:0000256" key="5">
    <source>
        <dbReference type="ARBA" id="ARBA00022927"/>
    </source>
</evidence>
<feature type="domain" description="VPS37 C-terminal" evidence="9">
    <location>
        <begin position="88"/>
        <end position="177"/>
    </location>
</feature>
<dbReference type="PANTHER" id="PTHR13678:SF24">
    <property type="entry name" value="SI:CH211-284F22.3"/>
    <property type="match status" value="1"/>
</dbReference>
<gene>
    <name evidence="10" type="ORF">AAFF_G00347400</name>
</gene>
<keyword evidence="11" id="KW-1185">Reference proteome</keyword>
<organism evidence="10 11">
    <name type="scientific">Aldrovandia affinis</name>
    <dbReference type="NCBI Taxonomy" id="143900"/>
    <lineage>
        <taxon>Eukaryota</taxon>
        <taxon>Metazoa</taxon>
        <taxon>Chordata</taxon>
        <taxon>Craniata</taxon>
        <taxon>Vertebrata</taxon>
        <taxon>Euteleostomi</taxon>
        <taxon>Actinopterygii</taxon>
        <taxon>Neopterygii</taxon>
        <taxon>Teleostei</taxon>
        <taxon>Notacanthiformes</taxon>
        <taxon>Halosauridae</taxon>
        <taxon>Aldrovandia</taxon>
    </lineage>
</organism>
<dbReference type="InterPro" id="IPR009851">
    <property type="entry name" value="Mod_r"/>
</dbReference>
<keyword evidence="4" id="KW-0967">Endosome</keyword>
<dbReference type="Pfam" id="PF07200">
    <property type="entry name" value="Mod_r"/>
    <property type="match status" value="1"/>
</dbReference>
<comment type="subcellular location">
    <subcellularLocation>
        <location evidence="1">Late endosome membrane</location>
        <topology evidence="1">Peripheral membrane protein</topology>
    </subcellularLocation>
</comment>